<evidence type="ECO:0000313" key="1">
    <source>
        <dbReference type="EMBL" id="KER28339.1"/>
    </source>
</evidence>
<dbReference type="CTD" id="20318981"/>
<organism evidence="1 2">
    <name type="scientific">Opisthorchis viverrini</name>
    <name type="common">Southeast Asian liver fluke</name>
    <dbReference type="NCBI Taxonomy" id="6198"/>
    <lineage>
        <taxon>Eukaryota</taxon>
        <taxon>Metazoa</taxon>
        <taxon>Spiralia</taxon>
        <taxon>Lophotrochozoa</taxon>
        <taxon>Platyhelminthes</taxon>
        <taxon>Trematoda</taxon>
        <taxon>Digenea</taxon>
        <taxon>Opisthorchiida</taxon>
        <taxon>Opisthorchiata</taxon>
        <taxon>Opisthorchiidae</taxon>
        <taxon>Opisthorchis</taxon>
    </lineage>
</organism>
<dbReference type="EMBL" id="KL596701">
    <property type="protein sequence ID" value="KER28339.1"/>
    <property type="molecule type" value="Genomic_DNA"/>
</dbReference>
<dbReference type="KEGG" id="ovi:T265_04799"/>
<dbReference type="RefSeq" id="XP_009167901.1">
    <property type="nucleotide sequence ID" value="XM_009169637.1"/>
</dbReference>
<evidence type="ECO:0000313" key="2">
    <source>
        <dbReference type="Proteomes" id="UP000054324"/>
    </source>
</evidence>
<dbReference type="AlphaFoldDB" id="A0A075AG32"/>
<dbReference type="GeneID" id="20318981"/>
<name>A0A075AG32_OPIVI</name>
<protein>
    <submittedName>
        <fullName evidence="1">Uncharacterized protein</fullName>
    </submittedName>
</protein>
<dbReference type="Proteomes" id="UP000054324">
    <property type="component" value="Unassembled WGS sequence"/>
</dbReference>
<gene>
    <name evidence="1" type="ORF">T265_04799</name>
</gene>
<sequence>MMVQTPHFKEPDRVLAYCSMATSEIPLNQLQFQESNCHHKRKYKTAMSCSWPPHNASTKPGKCFGVVTDEPLKAFGHILSLLGMILSRRTTFCYIIDLLDSRNDFGFQQSSNMMKIKLTAQASLTPIRYRIKSATLGFDLDYTGWSTTLSESPKSQSTAID</sequence>
<proteinExistence type="predicted"/>
<keyword evidence="2" id="KW-1185">Reference proteome</keyword>
<reference evidence="1 2" key="1">
    <citation type="submission" date="2013-11" db="EMBL/GenBank/DDBJ databases">
        <title>Opisthorchis viverrini - life in the bile duct.</title>
        <authorList>
            <person name="Young N.D."/>
            <person name="Nagarajan N."/>
            <person name="Lin S.J."/>
            <person name="Korhonen P.K."/>
            <person name="Jex A.R."/>
            <person name="Hall R.S."/>
            <person name="Safavi-Hemami H."/>
            <person name="Kaewkong W."/>
            <person name="Bertrand D."/>
            <person name="Gao S."/>
            <person name="Seet Q."/>
            <person name="Wongkham S."/>
            <person name="Teh B.T."/>
            <person name="Wongkham C."/>
            <person name="Intapan P.M."/>
            <person name="Maleewong W."/>
            <person name="Yang X."/>
            <person name="Hu M."/>
            <person name="Wang Z."/>
            <person name="Hofmann A."/>
            <person name="Sternberg P.W."/>
            <person name="Tan P."/>
            <person name="Wang J."/>
            <person name="Gasser R.B."/>
        </authorList>
    </citation>
    <scope>NUCLEOTIDE SEQUENCE [LARGE SCALE GENOMIC DNA]</scope>
</reference>
<accession>A0A075AG32</accession>